<organism evidence="1 2">
    <name type="scientific">Artomyces pyxidatus</name>
    <dbReference type="NCBI Taxonomy" id="48021"/>
    <lineage>
        <taxon>Eukaryota</taxon>
        <taxon>Fungi</taxon>
        <taxon>Dikarya</taxon>
        <taxon>Basidiomycota</taxon>
        <taxon>Agaricomycotina</taxon>
        <taxon>Agaricomycetes</taxon>
        <taxon>Russulales</taxon>
        <taxon>Auriscalpiaceae</taxon>
        <taxon>Artomyces</taxon>
    </lineage>
</organism>
<dbReference type="Proteomes" id="UP000814140">
    <property type="component" value="Unassembled WGS sequence"/>
</dbReference>
<name>A0ACB8T5I2_9AGAM</name>
<reference evidence="1" key="2">
    <citation type="journal article" date="2022" name="New Phytol.">
        <title>Evolutionary transition to the ectomycorrhizal habit in the genomes of a hyperdiverse lineage of mushroom-forming fungi.</title>
        <authorList>
            <person name="Looney B."/>
            <person name="Miyauchi S."/>
            <person name="Morin E."/>
            <person name="Drula E."/>
            <person name="Courty P.E."/>
            <person name="Kohler A."/>
            <person name="Kuo A."/>
            <person name="LaButti K."/>
            <person name="Pangilinan J."/>
            <person name="Lipzen A."/>
            <person name="Riley R."/>
            <person name="Andreopoulos W."/>
            <person name="He G."/>
            <person name="Johnson J."/>
            <person name="Nolan M."/>
            <person name="Tritt A."/>
            <person name="Barry K.W."/>
            <person name="Grigoriev I.V."/>
            <person name="Nagy L.G."/>
            <person name="Hibbett D."/>
            <person name="Henrissat B."/>
            <person name="Matheny P.B."/>
            <person name="Labbe J."/>
            <person name="Martin F.M."/>
        </authorList>
    </citation>
    <scope>NUCLEOTIDE SEQUENCE</scope>
    <source>
        <strain evidence="1">HHB10654</strain>
    </source>
</reference>
<evidence type="ECO:0000313" key="1">
    <source>
        <dbReference type="EMBL" id="KAI0063959.1"/>
    </source>
</evidence>
<dbReference type="EMBL" id="MU277200">
    <property type="protein sequence ID" value="KAI0063959.1"/>
    <property type="molecule type" value="Genomic_DNA"/>
</dbReference>
<accession>A0ACB8T5I2</accession>
<keyword evidence="2" id="KW-1185">Reference proteome</keyword>
<proteinExistence type="predicted"/>
<reference evidence="1" key="1">
    <citation type="submission" date="2021-03" db="EMBL/GenBank/DDBJ databases">
        <authorList>
            <consortium name="DOE Joint Genome Institute"/>
            <person name="Ahrendt S."/>
            <person name="Looney B.P."/>
            <person name="Miyauchi S."/>
            <person name="Morin E."/>
            <person name="Drula E."/>
            <person name="Courty P.E."/>
            <person name="Chicoki N."/>
            <person name="Fauchery L."/>
            <person name="Kohler A."/>
            <person name="Kuo A."/>
            <person name="Labutti K."/>
            <person name="Pangilinan J."/>
            <person name="Lipzen A."/>
            <person name="Riley R."/>
            <person name="Andreopoulos W."/>
            <person name="He G."/>
            <person name="Johnson J."/>
            <person name="Barry K.W."/>
            <person name="Grigoriev I.V."/>
            <person name="Nagy L."/>
            <person name="Hibbett D."/>
            <person name="Henrissat B."/>
            <person name="Matheny P.B."/>
            <person name="Labbe J."/>
            <person name="Martin F."/>
        </authorList>
    </citation>
    <scope>NUCLEOTIDE SEQUENCE</scope>
    <source>
        <strain evidence="1">HHB10654</strain>
    </source>
</reference>
<evidence type="ECO:0000313" key="2">
    <source>
        <dbReference type="Proteomes" id="UP000814140"/>
    </source>
</evidence>
<protein>
    <submittedName>
        <fullName evidence="1">Uncharacterized protein</fullName>
    </submittedName>
</protein>
<gene>
    <name evidence="1" type="ORF">BV25DRAFT_1837157</name>
</gene>
<comment type="caution">
    <text evidence="1">The sequence shown here is derived from an EMBL/GenBank/DDBJ whole genome shotgun (WGS) entry which is preliminary data.</text>
</comment>
<sequence>MALPTSSRESALSWLASLPHPVKIVIAGNHDSALDSQFCDQEHLTKAQIDWSAAGVTYLQHAATRVTVRGRSLTVFGSPYTPSFGCFAFQYPQPLSAPDHARMGARPSQHRHLDHAWTRPGTSTQGVQS</sequence>